<evidence type="ECO:0000256" key="2">
    <source>
        <dbReference type="ARBA" id="ARBA00022525"/>
    </source>
</evidence>
<organism evidence="5 6">
    <name type="scientific">Pararge aegeria aegeria</name>
    <dbReference type="NCBI Taxonomy" id="348720"/>
    <lineage>
        <taxon>Eukaryota</taxon>
        <taxon>Metazoa</taxon>
        <taxon>Ecdysozoa</taxon>
        <taxon>Arthropoda</taxon>
        <taxon>Hexapoda</taxon>
        <taxon>Insecta</taxon>
        <taxon>Pterygota</taxon>
        <taxon>Neoptera</taxon>
        <taxon>Endopterygota</taxon>
        <taxon>Lepidoptera</taxon>
        <taxon>Glossata</taxon>
        <taxon>Ditrysia</taxon>
        <taxon>Papilionoidea</taxon>
        <taxon>Nymphalidae</taxon>
        <taxon>Satyrinae</taxon>
        <taxon>Satyrini</taxon>
        <taxon>Parargina</taxon>
        <taxon>Pararge</taxon>
    </lineage>
</organism>
<protein>
    <submittedName>
        <fullName evidence="5">Jg11586 protein</fullName>
    </submittedName>
</protein>
<evidence type="ECO:0000256" key="1">
    <source>
        <dbReference type="ARBA" id="ARBA00004613"/>
    </source>
</evidence>
<dbReference type="Gene3D" id="3.40.33.10">
    <property type="entry name" value="CAP"/>
    <property type="match status" value="1"/>
</dbReference>
<evidence type="ECO:0000259" key="4">
    <source>
        <dbReference type="Pfam" id="PF00188"/>
    </source>
</evidence>
<keyword evidence="3" id="KW-0732">Signal</keyword>
<keyword evidence="6" id="KW-1185">Reference proteome</keyword>
<feature type="domain" description="SCP" evidence="4">
    <location>
        <begin position="58"/>
        <end position="184"/>
    </location>
</feature>
<feature type="signal peptide" evidence="3">
    <location>
        <begin position="1"/>
        <end position="20"/>
    </location>
</feature>
<dbReference type="Proteomes" id="UP000838756">
    <property type="component" value="Unassembled WGS sequence"/>
</dbReference>
<accession>A0A8S4RTB6</accession>
<evidence type="ECO:0000313" key="5">
    <source>
        <dbReference type="EMBL" id="CAH2241136.1"/>
    </source>
</evidence>
<dbReference type="InterPro" id="IPR014044">
    <property type="entry name" value="CAP_dom"/>
</dbReference>
<dbReference type="SUPFAM" id="SSF55797">
    <property type="entry name" value="PR-1-like"/>
    <property type="match status" value="1"/>
</dbReference>
<name>A0A8S4RTB6_9NEOP</name>
<feature type="chain" id="PRO_5035859801" evidence="3">
    <location>
        <begin position="21"/>
        <end position="620"/>
    </location>
</feature>
<dbReference type="OrthoDB" id="7174251at2759"/>
<dbReference type="AlphaFoldDB" id="A0A8S4RTB6"/>
<gene>
    <name evidence="5" type="primary">jg11586</name>
    <name evidence="5" type="ORF">PAEG_LOCUS17591</name>
</gene>
<dbReference type="Pfam" id="PF00188">
    <property type="entry name" value="CAP"/>
    <property type="match status" value="1"/>
</dbReference>
<reference evidence="5" key="1">
    <citation type="submission" date="2022-03" db="EMBL/GenBank/DDBJ databases">
        <authorList>
            <person name="Lindestad O."/>
        </authorList>
    </citation>
    <scope>NUCLEOTIDE SEQUENCE</scope>
</reference>
<dbReference type="GO" id="GO:0005576">
    <property type="term" value="C:extracellular region"/>
    <property type="evidence" value="ECO:0007669"/>
    <property type="project" value="UniProtKB-SubCell"/>
</dbReference>
<dbReference type="EMBL" id="CAKXAJ010025573">
    <property type="protein sequence ID" value="CAH2241136.1"/>
    <property type="molecule type" value="Genomic_DNA"/>
</dbReference>
<sequence>MKNQLKIPLILAILHAIVKCSQVIDKIPEQTLFATDYCMRLGVCPEGTHIMCTHFNPQWDPELSTLAQVWANTCIISVDMCRATKRFPDPAQLAGLTRFDENWIPINARKLFNYTGFSLEKVKYGIHSMLRSWYRTKQSVHPEDITEADDIWPKHLGSNAFLALVHGRVTHVGCGISVFKEYSFHASVEHKVDLIHNVVRVVCNLSSRLHTTPRKDRVYKTDAPTQVGYTVKCGCPIGYDEDEDCLCYESGRKLPSSCNGIEKKPPVVVLPIFTVENVPSKLNIEFRKNGSNCNTSTNELHLDHLDYTRLRRHDLRGSVFLKPSVFELPPRKLMTESALTKNLKKDVRPRKDFSNVRYLVSKYLNIRRRSNMTKLTLNDDVEDSSITSPSKQNNFMELTRRRIVYDNISSQNTNISNGDSNNKLINLLNKLEEEAKYVKLACDRKKLLDHKIRKIYNAFAEKAFMPKINSNINKATDETLSLTDFLENKSSSKNEQQFISLRKKNLVEVHNNKTIPNIQPYKNTNTNSMKVNLMDGNLKDNSFTYDNEELLEILNKHGNKINQNSKGEKTTGFQNVDSLMRPEEDLLTLEKRQFYQDKLNYLERKLQDFSQPWKQEQNVR</sequence>
<dbReference type="InterPro" id="IPR035940">
    <property type="entry name" value="CAP_sf"/>
</dbReference>
<keyword evidence="2" id="KW-0964">Secreted</keyword>
<evidence type="ECO:0000256" key="3">
    <source>
        <dbReference type="SAM" id="SignalP"/>
    </source>
</evidence>
<evidence type="ECO:0000313" key="6">
    <source>
        <dbReference type="Proteomes" id="UP000838756"/>
    </source>
</evidence>
<proteinExistence type="predicted"/>
<comment type="caution">
    <text evidence="5">The sequence shown here is derived from an EMBL/GenBank/DDBJ whole genome shotgun (WGS) entry which is preliminary data.</text>
</comment>
<comment type="subcellular location">
    <subcellularLocation>
        <location evidence="1">Secreted</location>
    </subcellularLocation>
</comment>